<proteinExistence type="predicted"/>
<evidence type="ECO:0000313" key="1">
    <source>
        <dbReference type="EMBL" id="DAD91770.1"/>
    </source>
</evidence>
<name>A0A8S5NBY2_9CAUD</name>
<sequence length="85" mass="9682">MGKSLVFKGNEITPFDNGDNKIWFTSSQMAKLLEYKNEKSVTNLYNANKDEFSDDMTMVTETMTNGINNNLRKKRSGSSLLEVHI</sequence>
<reference evidence="1" key="1">
    <citation type="journal article" date="2021" name="Proc. Natl. Acad. Sci. U.S.A.">
        <title>A Catalog of Tens of Thousands of Viruses from Human Metagenomes Reveals Hidden Associations with Chronic Diseases.</title>
        <authorList>
            <person name="Tisza M.J."/>
            <person name="Buck C.B."/>
        </authorList>
    </citation>
    <scope>NUCLEOTIDE SEQUENCE</scope>
    <source>
        <strain evidence="1">CtOqH1</strain>
    </source>
</reference>
<protein>
    <submittedName>
        <fullName evidence="1">N BRO family, N-terminal domain</fullName>
    </submittedName>
</protein>
<organism evidence="1">
    <name type="scientific">Siphoviridae sp. ctOqH1</name>
    <dbReference type="NCBI Taxonomy" id="2826316"/>
    <lineage>
        <taxon>Viruses</taxon>
        <taxon>Duplodnaviria</taxon>
        <taxon>Heunggongvirae</taxon>
        <taxon>Uroviricota</taxon>
        <taxon>Caudoviricetes</taxon>
    </lineage>
</organism>
<dbReference type="EMBL" id="BK015121">
    <property type="protein sequence ID" value="DAD91770.1"/>
    <property type="molecule type" value="Genomic_DNA"/>
</dbReference>
<accession>A0A8S5NBY2</accession>